<organism evidence="2">
    <name type="scientific">Tanacetum cinerariifolium</name>
    <name type="common">Dalmatian daisy</name>
    <name type="synonym">Chrysanthemum cinerariifolium</name>
    <dbReference type="NCBI Taxonomy" id="118510"/>
    <lineage>
        <taxon>Eukaryota</taxon>
        <taxon>Viridiplantae</taxon>
        <taxon>Streptophyta</taxon>
        <taxon>Embryophyta</taxon>
        <taxon>Tracheophyta</taxon>
        <taxon>Spermatophyta</taxon>
        <taxon>Magnoliopsida</taxon>
        <taxon>eudicotyledons</taxon>
        <taxon>Gunneridae</taxon>
        <taxon>Pentapetalae</taxon>
        <taxon>asterids</taxon>
        <taxon>campanulids</taxon>
        <taxon>Asterales</taxon>
        <taxon>Asteraceae</taxon>
        <taxon>Asteroideae</taxon>
        <taxon>Anthemideae</taxon>
        <taxon>Anthemidinae</taxon>
        <taxon>Tanacetum</taxon>
    </lineage>
</organism>
<reference evidence="2" key="1">
    <citation type="journal article" date="2019" name="Sci. Rep.">
        <title>Draft genome of Tanacetum cinerariifolium, the natural source of mosquito coil.</title>
        <authorList>
            <person name="Yamashiro T."/>
            <person name="Shiraishi A."/>
            <person name="Satake H."/>
            <person name="Nakayama K."/>
        </authorList>
    </citation>
    <scope>NUCLEOTIDE SEQUENCE</scope>
</reference>
<dbReference type="AlphaFoldDB" id="A0A699HTY6"/>
<evidence type="ECO:0008006" key="3">
    <source>
        <dbReference type="Google" id="ProtNLM"/>
    </source>
</evidence>
<gene>
    <name evidence="2" type="ORF">Tci_455766</name>
</gene>
<protein>
    <recommendedName>
        <fullName evidence="3">Transposase (Putative), gypsy type</fullName>
    </recommendedName>
</protein>
<sequence>MGLFAFIQVPDPTKVKVGERECAEEEAKLLYFTIGRVDLLLPVAPARSENELEASVERLFDEGCSADQVDSAVDVGQEVETGIATGVRIIAEENVVVERPKRPRKKRQAATDASSSSHPPKKLKGTTELPVRQLFMVNLLSATPEHESGAPANSIIGFNIRTIGASKRFVISLDSSRHSSTHASEAKGDSIIKSDVVPLVITEVVVISHAVDIPLVLNMVVKSNMGTACQACLNAKVRMLTKYCLNERKRLESEYEKQVGLLKVRDAKIKSLKAQLLLKETETAEDVHLRAQVCVFEAVERMHDLELKELNVVVSSLRFQKDGLVGQVHELEATFFGLRGQGLQLAVTKCLNSQEYLSALGAAISCAIEKGMHDRLSADIDHGKAGRNLEDVAAYNPSAEANYTSVLQSLREVGFPLLAELKSHKDASTTNVMDLLRLEGPLVDAPRMSDLQPNIEQLKLPIHCPEDQVILGETYLLEALDVTHSHIKKIRENVAAQRSALIGVWTPLVDPLFVENLVGATDTSNSMPVTAATTTSLSVTFASAVSFLLSQ</sequence>
<name>A0A699HTY6_TANCI</name>
<evidence type="ECO:0000313" key="2">
    <source>
        <dbReference type="EMBL" id="GEY83792.1"/>
    </source>
</evidence>
<comment type="caution">
    <text evidence="2">The sequence shown here is derived from an EMBL/GenBank/DDBJ whole genome shotgun (WGS) entry which is preliminary data.</text>
</comment>
<evidence type="ECO:0000256" key="1">
    <source>
        <dbReference type="SAM" id="MobiDB-lite"/>
    </source>
</evidence>
<dbReference type="EMBL" id="BKCJ010214497">
    <property type="protein sequence ID" value="GEY83792.1"/>
    <property type="molecule type" value="Genomic_DNA"/>
</dbReference>
<accession>A0A699HTY6</accession>
<proteinExistence type="predicted"/>
<feature type="region of interest" description="Disordered" evidence="1">
    <location>
        <begin position="98"/>
        <end position="125"/>
    </location>
</feature>